<feature type="domain" description="AMP-dependent synthetase/ligase" evidence="1">
    <location>
        <begin position="13"/>
        <end position="106"/>
    </location>
</feature>
<dbReference type="PANTHER" id="PTHR45527">
    <property type="entry name" value="NONRIBOSOMAL PEPTIDE SYNTHETASE"/>
    <property type="match status" value="1"/>
</dbReference>
<dbReference type="GO" id="GO:0031177">
    <property type="term" value="F:phosphopantetheine binding"/>
    <property type="evidence" value="ECO:0007669"/>
    <property type="project" value="TreeGrafter"/>
</dbReference>
<evidence type="ECO:0008006" key="5">
    <source>
        <dbReference type="Google" id="ProtNLM"/>
    </source>
</evidence>
<reference evidence="3" key="1">
    <citation type="submission" date="2022-07" db="EMBL/GenBank/DDBJ databases">
        <title>Phylogenomic reconstructions and comparative analyses of Kickxellomycotina fungi.</title>
        <authorList>
            <person name="Reynolds N.K."/>
            <person name="Stajich J.E."/>
            <person name="Barry K."/>
            <person name="Grigoriev I.V."/>
            <person name="Crous P."/>
            <person name="Smith M.E."/>
        </authorList>
    </citation>
    <scope>NUCLEOTIDE SEQUENCE</scope>
    <source>
        <strain evidence="3">RSA 567</strain>
    </source>
</reference>
<dbReference type="EMBL" id="JANBQB010001830">
    <property type="protein sequence ID" value="KAJ1970314.1"/>
    <property type="molecule type" value="Genomic_DNA"/>
</dbReference>
<dbReference type="InterPro" id="IPR045851">
    <property type="entry name" value="AMP-bd_C_sf"/>
</dbReference>
<dbReference type="Proteomes" id="UP001151582">
    <property type="component" value="Unassembled WGS sequence"/>
</dbReference>
<proteinExistence type="predicted"/>
<comment type="caution">
    <text evidence="3">The sequence shown here is derived from an EMBL/GenBank/DDBJ whole genome shotgun (WGS) entry which is preliminary data.</text>
</comment>
<evidence type="ECO:0000259" key="2">
    <source>
        <dbReference type="Pfam" id="PF13193"/>
    </source>
</evidence>
<dbReference type="GO" id="GO:0005737">
    <property type="term" value="C:cytoplasm"/>
    <property type="evidence" value="ECO:0007669"/>
    <property type="project" value="TreeGrafter"/>
</dbReference>
<sequence>MTPSFLASLDPQEYRQLRTVGLGGEPVLMELIGKWLTFCNVYNGYGPTEAAMVTHAAHLRPGQRVTIGRPIPNVPCYILDTHRNVVPVGVIGEIFIGGPGVSPGYLNRPDLNATKFIASPFGDGTLYATGDLGRWLSNGQVECLGRMDDQVKVRGYRIELAEVTSALLAQPGVTAVAVQVYDKQLVAFAAPNNIDTTAVLHALTTQLPHYMIPSHIVPVSFFPQTANGKLNAGALETYFAEYQQQLRAKVSVSTVAQSPQWEALQRAVSHVFGTDPGTVNPGLSFIQQ</sequence>
<dbReference type="GO" id="GO:0043041">
    <property type="term" value="P:amino acid activation for nonribosomal peptide biosynthetic process"/>
    <property type="evidence" value="ECO:0007669"/>
    <property type="project" value="TreeGrafter"/>
</dbReference>
<dbReference type="InterPro" id="IPR025110">
    <property type="entry name" value="AMP-bd_C"/>
</dbReference>
<dbReference type="GO" id="GO:0044550">
    <property type="term" value="P:secondary metabolite biosynthetic process"/>
    <property type="evidence" value="ECO:0007669"/>
    <property type="project" value="TreeGrafter"/>
</dbReference>
<feature type="non-terminal residue" evidence="3">
    <location>
        <position position="288"/>
    </location>
</feature>
<dbReference type="AlphaFoldDB" id="A0A9W8AXS8"/>
<protein>
    <recommendedName>
        <fullName evidence="5">AMP-dependent synthetase/ligase domain-containing protein</fullName>
    </recommendedName>
</protein>
<dbReference type="SUPFAM" id="SSF56801">
    <property type="entry name" value="Acetyl-CoA synthetase-like"/>
    <property type="match status" value="1"/>
</dbReference>
<dbReference type="OrthoDB" id="408177at2759"/>
<dbReference type="PANTHER" id="PTHR45527:SF1">
    <property type="entry name" value="FATTY ACID SYNTHASE"/>
    <property type="match status" value="1"/>
</dbReference>
<evidence type="ECO:0000313" key="3">
    <source>
        <dbReference type="EMBL" id="KAJ1970314.1"/>
    </source>
</evidence>
<accession>A0A9W8AXS8</accession>
<evidence type="ECO:0000313" key="4">
    <source>
        <dbReference type="Proteomes" id="UP001151582"/>
    </source>
</evidence>
<dbReference type="Pfam" id="PF00501">
    <property type="entry name" value="AMP-binding"/>
    <property type="match status" value="1"/>
</dbReference>
<name>A0A9W8AXS8_9FUNG</name>
<gene>
    <name evidence="3" type="ORF">H4R34_006091</name>
</gene>
<dbReference type="Gene3D" id="3.40.50.12780">
    <property type="entry name" value="N-terminal domain of ligase-like"/>
    <property type="match status" value="1"/>
</dbReference>
<feature type="domain" description="AMP-binding enzyme C-terminal" evidence="2">
    <location>
        <begin position="162"/>
        <end position="229"/>
    </location>
</feature>
<dbReference type="Gene3D" id="3.30.300.30">
    <property type="match status" value="1"/>
</dbReference>
<dbReference type="Pfam" id="PF13193">
    <property type="entry name" value="AMP-binding_C"/>
    <property type="match status" value="1"/>
</dbReference>
<dbReference type="InterPro" id="IPR042099">
    <property type="entry name" value="ANL_N_sf"/>
</dbReference>
<organism evidence="3 4">
    <name type="scientific">Dimargaris verticillata</name>
    <dbReference type="NCBI Taxonomy" id="2761393"/>
    <lineage>
        <taxon>Eukaryota</taxon>
        <taxon>Fungi</taxon>
        <taxon>Fungi incertae sedis</taxon>
        <taxon>Zoopagomycota</taxon>
        <taxon>Kickxellomycotina</taxon>
        <taxon>Dimargaritomycetes</taxon>
        <taxon>Dimargaritales</taxon>
        <taxon>Dimargaritaceae</taxon>
        <taxon>Dimargaris</taxon>
    </lineage>
</organism>
<dbReference type="InterPro" id="IPR000873">
    <property type="entry name" value="AMP-dep_synth/lig_dom"/>
</dbReference>
<evidence type="ECO:0000259" key="1">
    <source>
        <dbReference type="Pfam" id="PF00501"/>
    </source>
</evidence>
<keyword evidence="4" id="KW-1185">Reference proteome</keyword>